<evidence type="ECO:0000313" key="1">
    <source>
        <dbReference type="EMBL" id="EOB06380.1"/>
    </source>
</evidence>
<dbReference type="Proteomes" id="UP000296049">
    <property type="component" value="Unassembled WGS sequence"/>
</dbReference>
<sequence length="130" mass="14596">MIQGQGLQRHAPVTPVSGQDAFSELQFQLWLFLQLQLQSVGSMSTFAFLNNSIFKLIGFVYACYVISIFMEEEDSSEVRGAECQHLVVPLSLDSCSVNSTQADKLWQLFAQGLLAGQWDTAREAELQMRE</sequence>
<protein>
    <submittedName>
        <fullName evidence="1">Uncharacterized protein</fullName>
    </submittedName>
</protein>
<keyword evidence="2" id="KW-1185">Reference proteome</keyword>
<dbReference type="EMBL" id="KB742618">
    <property type="protein sequence ID" value="EOB06380.1"/>
    <property type="molecule type" value="Genomic_DNA"/>
</dbReference>
<organism evidence="1 2">
    <name type="scientific">Anas platyrhynchos</name>
    <name type="common">Mallard</name>
    <name type="synonym">Anas boschas</name>
    <dbReference type="NCBI Taxonomy" id="8839"/>
    <lineage>
        <taxon>Eukaryota</taxon>
        <taxon>Metazoa</taxon>
        <taxon>Chordata</taxon>
        <taxon>Craniata</taxon>
        <taxon>Vertebrata</taxon>
        <taxon>Euteleostomi</taxon>
        <taxon>Archelosauria</taxon>
        <taxon>Archosauria</taxon>
        <taxon>Dinosauria</taxon>
        <taxon>Saurischia</taxon>
        <taxon>Theropoda</taxon>
        <taxon>Coelurosauria</taxon>
        <taxon>Aves</taxon>
        <taxon>Neognathae</taxon>
        <taxon>Galloanserae</taxon>
        <taxon>Anseriformes</taxon>
        <taxon>Anatidae</taxon>
        <taxon>Anatinae</taxon>
        <taxon>Anas</taxon>
    </lineage>
</organism>
<reference evidence="2" key="1">
    <citation type="journal article" date="2013" name="Nat. Genet.">
        <title>The duck genome and transcriptome provide insight into an avian influenza virus reservoir species.</title>
        <authorList>
            <person name="Huang Y."/>
            <person name="Li Y."/>
            <person name="Burt D.W."/>
            <person name="Chen H."/>
            <person name="Zhang Y."/>
            <person name="Qian W."/>
            <person name="Kim H."/>
            <person name="Gan S."/>
            <person name="Zhao Y."/>
            <person name="Li J."/>
            <person name="Yi K."/>
            <person name="Feng H."/>
            <person name="Zhu P."/>
            <person name="Li B."/>
            <person name="Liu Q."/>
            <person name="Fairley S."/>
            <person name="Magor K.E."/>
            <person name="Du Z."/>
            <person name="Hu X."/>
            <person name="Goodman L."/>
            <person name="Tafer H."/>
            <person name="Vignal A."/>
            <person name="Lee T."/>
            <person name="Kim K.W."/>
            <person name="Sheng Z."/>
            <person name="An Y."/>
            <person name="Searle S."/>
            <person name="Herrero J."/>
            <person name="Groenen M.A."/>
            <person name="Crooijmans R.P."/>
            <person name="Faraut T."/>
            <person name="Cai Q."/>
            <person name="Webster R.G."/>
            <person name="Aldridge J.R."/>
            <person name="Warren W.C."/>
            <person name="Bartschat S."/>
            <person name="Kehr S."/>
            <person name="Marz M."/>
            <person name="Stadler P.F."/>
            <person name="Smith J."/>
            <person name="Kraus R.H."/>
            <person name="Zhao Y."/>
            <person name="Ren L."/>
            <person name="Fei J."/>
            <person name="Morisson M."/>
            <person name="Kaiser P."/>
            <person name="Griffin D.K."/>
            <person name="Rao M."/>
            <person name="Pitel F."/>
            <person name="Wang J."/>
            <person name="Li N."/>
        </authorList>
    </citation>
    <scope>NUCLEOTIDE SEQUENCE [LARGE SCALE GENOMIC DNA]</scope>
</reference>
<proteinExistence type="predicted"/>
<gene>
    <name evidence="1" type="ORF">Anapl_13718</name>
</gene>
<accession>R0LX96</accession>
<dbReference type="AlphaFoldDB" id="R0LX96"/>
<name>R0LX96_ANAPL</name>
<evidence type="ECO:0000313" key="2">
    <source>
        <dbReference type="Proteomes" id="UP000296049"/>
    </source>
</evidence>